<dbReference type="Proteomes" id="UP000095286">
    <property type="component" value="Unplaced"/>
</dbReference>
<evidence type="ECO:0000313" key="1">
    <source>
        <dbReference type="Proteomes" id="UP000095286"/>
    </source>
</evidence>
<accession>A0AC35U0V4</accession>
<proteinExistence type="predicted"/>
<reference evidence="2" key="1">
    <citation type="submission" date="2016-11" db="UniProtKB">
        <authorList>
            <consortium name="WormBaseParasite"/>
        </authorList>
    </citation>
    <scope>IDENTIFICATION</scope>
    <source>
        <strain evidence="2">KR3021</strain>
    </source>
</reference>
<name>A0AC35U0V4_9BILA</name>
<protein>
    <submittedName>
        <fullName evidence="2">Uncharacterized protein</fullName>
    </submittedName>
</protein>
<evidence type="ECO:0000313" key="2">
    <source>
        <dbReference type="WBParaSite" id="RSKR_0000650950.1"/>
    </source>
</evidence>
<sequence length="122" mass="14611">MIKDWARHYDNMFFCYRKRYHIPSSNTIHSPSYASHSDGTGEIERPIYPMDSDELKKMKRRKNISNQDMVMERSFIVKLSIKNFSQIIQMKKNTKKLSENQVKKAIKATETLIMRYPILYWA</sequence>
<organism evidence="1 2">
    <name type="scientific">Rhabditophanes sp. KR3021</name>
    <dbReference type="NCBI Taxonomy" id="114890"/>
    <lineage>
        <taxon>Eukaryota</taxon>
        <taxon>Metazoa</taxon>
        <taxon>Ecdysozoa</taxon>
        <taxon>Nematoda</taxon>
        <taxon>Chromadorea</taxon>
        <taxon>Rhabditida</taxon>
        <taxon>Tylenchina</taxon>
        <taxon>Panagrolaimomorpha</taxon>
        <taxon>Strongyloidoidea</taxon>
        <taxon>Alloionematidae</taxon>
        <taxon>Rhabditophanes</taxon>
    </lineage>
</organism>
<dbReference type="WBParaSite" id="RSKR_0000650950.1">
    <property type="protein sequence ID" value="RSKR_0000650950.1"/>
    <property type="gene ID" value="RSKR_0000650950"/>
</dbReference>